<accession>A0AAV0G8Z3</accession>
<dbReference type="Proteomes" id="UP001152523">
    <property type="component" value="Unassembled WGS sequence"/>
</dbReference>
<evidence type="ECO:0000313" key="3">
    <source>
        <dbReference type="Proteomes" id="UP001152523"/>
    </source>
</evidence>
<feature type="compositionally biased region" description="Polar residues" evidence="1">
    <location>
        <begin position="147"/>
        <end position="174"/>
    </location>
</feature>
<proteinExistence type="predicted"/>
<reference evidence="2" key="1">
    <citation type="submission" date="2022-07" db="EMBL/GenBank/DDBJ databases">
        <authorList>
            <person name="Macas J."/>
            <person name="Novak P."/>
            <person name="Neumann P."/>
        </authorList>
    </citation>
    <scope>NUCLEOTIDE SEQUENCE</scope>
</reference>
<feature type="region of interest" description="Disordered" evidence="1">
    <location>
        <begin position="14"/>
        <end position="34"/>
    </location>
</feature>
<keyword evidence="3" id="KW-1185">Reference proteome</keyword>
<evidence type="ECO:0000256" key="1">
    <source>
        <dbReference type="SAM" id="MobiDB-lite"/>
    </source>
</evidence>
<organism evidence="2 3">
    <name type="scientific">Cuscuta epithymum</name>
    <dbReference type="NCBI Taxonomy" id="186058"/>
    <lineage>
        <taxon>Eukaryota</taxon>
        <taxon>Viridiplantae</taxon>
        <taxon>Streptophyta</taxon>
        <taxon>Embryophyta</taxon>
        <taxon>Tracheophyta</taxon>
        <taxon>Spermatophyta</taxon>
        <taxon>Magnoliopsida</taxon>
        <taxon>eudicotyledons</taxon>
        <taxon>Gunneridae</taxon>
        <taxon>Pentapetalae</taxon>
        <taxon>asterids</taxon>
        <taxon>lamiids</taxon>
        <taxon>Solanales</taxon>
        <taxon>Convolvulaceae</taxon>
        <taxon>Cuscuteae</taxon>
        <taxon>Cuscuta</taxon>
        <taxon>Cuscuta subgen. Cuscuta</taxon>
    </lineage>
</organism>
<comment type="caution">
    <text evidence="2">The sequence shown here is derived from an EMBL/GenBank/DDBJ whole genome shotgun (WGS) entry which is preliminary data.</text>
</comment>
<sequence>MGLGALGPEFLRTGSLKAKSCAPTESDPDKESIKEELKTLRKEVKELREQGAMQAYMGGPWMNPFLYHGYGQSTSGSQPQMPPMNHFPPQNHYNFPQQGSSAQQNTFNFSHQVPPMIPSSFGGIPQASSSQPPPYYLTMFPGFNGQGQSSMQPTTQPMQFMPIPTSNNNTQDENASFIDNLLGSGGNNNANEEQQ</sequence>
<protein>
    <submittedName>
        <fullName evidence="2">Uncharacterized protein</fullName>
    </submittedName>
</protein>
<feature type="region of interest" description="Disordered" evidence="1">
    <location>
        <begin position="147"/>
        <end position="195"/>
    </location>
</feature>
<gene>
    <name evidence="2" type="ORF">CEPIT_LOCUS41284</name>
</gene>
<evidence type="ECO:0000313" key="2">
    <source>
        <dbReference type="EMBL" id="CAH9144228.1"/>
    </source>
</evidence>
<dbReference type="AlphaFoldDB" id="A0AAV0G8Z3"/>
<dbReference type="EMBL" id="CAMAPF010001062">
    <property type="protein sequence ID" value="CAH9144228.1"/>
    <property type="molecule type" value="Genomic_DNA"/>
</dbReference>
<name>A0AAV0G8Z3_9ASTE</name>